<comment type="caution">
    <text evidence="2">The sequence shown here is derived from an EMBL/GenBank/DDBJ whole genome shotgun (WGS) entry which is preliminary data.</text>
</comment>
<accession>A0ABU6VSL3</accession>
<evidence type="ECO:0000256" key="1">
    <source>
        <dbReference type="SAM" id="MobiDB-lite"/>
    </source>
</evidence>
<protein>
    <submittedName>
        <fullName evidence="2">Uncharacterized protein</fullName>
    </submittedName>
</protein>
<organism evidence="2 3">
    <name type="scientific">Stylosanthes scabra</name>
    <dbReference type="NCBI Taxonomy" id="79078"/>
    <lineage>
        <taxon>Eukaryota</taxon>
        <taxon>Viridiplantae</taxon>
        <taxon>Streptophyta</taxon>
        <taxon>Embryophyta</taxon>
        <taxon>Tracheophyta</taxon>
        <taxon>Spermatophyta</taxon>
        <taxon>Magnoliopsida</taxon>
        <taxon>eudicotyledons</taxon>
        <taxon>Gunneridae</taxon>
        <taxon>Pentapetalae</taxon>
        <taxon>rosids</taxon>
        <taxon>fabids</taxon>
        <taxon>Fabales</taxon>
        <taxon>Fabaceae</taxon>
        <taxon>Papilionoideae</taxon>
        <taxon>50 kb inversion clade</taxon>
        <taxon>dalbergioids sensu lato</taxon>
        <taxon>Dalbergieae</taxon>
        <taxon>Pterocarpus clade</taxon>
        <taxon>Stylosanthes</taxon>
    </lineage>
</organism>
<keyword evidence="3" id="KW-1185">Reference proteome</keyword>
<evidence type="ECO:0000313" key="3">
    <source>
        <dbReference type="Proteomes" id="UP001341840"/>
    </source>
</evidence>
<sequence>MWVVGASEAAGRGWCEHRPSRLLRELMWRPLWAASAEQRGDCCELRRQLARSATRREIRREVRKSETTPARRSSTIRRLQPLQIAPAAIAARSSLHVSSLSNLDGPCSHQPPPAAFDAPHPHFAIIVVQKLRSRPSRRRASPPRRRLRTRRLQCHVVVVETPGTSLFGFVLFPFCTLTPNSSVDAAEVSAAASRILPPQAVAGVVSRTVEEKVSERGKNGRDLKPQSRN</sequence>
<dbReference type="EMBL" id="JASCZI010152204">
    <property type="protein sequence ID" value="MED6175648.1"/>
    <property type="molecule type" value="Genomic_DNA"/>
</dbReference>
<feature type="region of interest" description="Disordered" evidence="1">
    <location>
        <begin position="206"/>
        <end position="229"/>
    </location>
</feature>
<feature type="compositionally biased region" description="Basic and acidic residues" evidence="1">
    <location>
        <begin position="208"/>
        <end position="229"/>
    </location>
</feature>
<name>A0ABU6VSL3_9FABA</name>
<reference evidence="2 3" key="1">
    <citation type="journal article" date="2023" name="Plants (Basel)">
        <title>Bridging the Gap: Combining Genomics and Transcriptomics Approaches to Understand Stylosanthes scabra, an Orphan Legume from the Brazilian Caatinga.</title>
        <authorList>
            <person name="Ferreira-Neto J.R.C."/>
            <person name="da Silva M.D."/>
            <person name="Binneck E."/>
            <person name="de Melo N.F."/>
            <person name="da Silva R.H."/>
            <person name="de Melo A.L.T.M."/>
            <person name="Pandolfi V."/>
            <person name="Bustamante F.O."/>
            <person name="Brasileiro-Vidal A.C."/>
            <person name="Benko-Iseppon A.M."/>
        </authorList>
    </citation>
    <scope>NUCLEOTIDE SEQUENCE [LARGE SCALE GENOMIC DNA]</scope>
    <source>
        <tissue evidence="2">Leaves</tissue>
    </source>
</reference>
<gene>
    <name evidence="2" type="ORF">PIB30_080397</name>
</gene>
<dbReference type="Proteomes" id="UP001341840">
    <property type="component" value="Unassembled WGS sequence"/>
</dbReference>
<evidence type="ECO:0000313" key="2">
    <source>
        <dbReference type="EMBL" id="MED6175648.1"/>
    </source>
</evidence>
<proteinExistence type="predicted"/>